<dbReference type="EMBL" id="WJJP01000622">
    <property type="protein sequence ID" value="MBD3326712.1"/>
    <property type="molecule type" value="Genomic_DNA"/>
</dbReference>
<accession>A0A9D5Q7V9</accession>
<protein>
    <submittedName>
        <fullName evidence="2">Uncharacterized protein</fullName>
    </submittedName>
</protein>
<keyword evidence="1" id="KW-0472">Membrane</keyword>
<proteinExistence type="predicted"/>
<gene>
    <name evidence="2" type="ORF">GF339_19160</name>
</gene>
<feature type="non-terminal residue" evidence="2">
    <location>
        <position position="47"/>
    </location>
</feature>
<evidence type="ECO:0000256" key="1">
    <source>
        <dbReference type="SAM" id="Phobius"/>
    </source>
</evidence>
<name>A0A9D5Q7V9_9BACT</name>
<reference evidence="2" key="1">
    <citation type="submission" date="2019-11" db="EMBL/GenBank/DDBJ databases">
        <title>Microbial mats filling the niche in hypersaline microbial mats.</title>
        <authorList>
            <person name="Wong H.L."/>
            <person name="Macleod F.I."/>
            <person name="White R.A. III"/>
            <person name="Burns B.P."/>
        </authorList>
    </citation>
    <scope>NUCLEOTIDE SEQUENCE</scope>
    <source>
        <strain evidence="2">Rbin_158</strain>
    </source>
</reference>
<evidence type="ECO:0000313" key="3">
    <source>
        <dbReference type="Proteomes" id="UP000649604"/>
    </source>
</evidence>
<sequence length="47" mass="4628">MLTSKSLLLSGIGVIAGGLIAVQSVLNSSLGQRVGNFGSVLVLTGIS</sequence>
<keyword evidence="1" id="KW-0812">Transmembrane</keyword>
<dbReference type="AlphaFoldDB" id="A0A9D5Q7V9"/>
<feature type="transmembrane region" description="Helical" evidence="1">
    <location>
        <begin position="7"/>
        <end position="26"/>
    </location>
</feature>
<evidence type="ECO:0000313" key="2">
    <source>
        <dbReference type="EMBL" id="MBD3326712.1"/>
    </source>
</evidence>
<keyword evidence="1" id="KW-1133">Transmembrane helix</keyword>
<comment type="caution">
    <text evidence="2">The sequence shown here is derived from an EMBL/GenBank/DDBJ whole genome shotgun (WGS) entry which is preliminary data.</text>
</comment>
<dbReference type="Proteomes" id="UP000649604">
    <property type="component" value="Unassembled WGS sequence"/>
</dbReference>
<organism evidence="2 3">
    <name type="scientific">candidate division KSB3 bacterium</name>
    <dbReference type="NCBI Taxonomy" id="2044937"/>
    <lineage>
        <taxon>Bacteria</taxon>
        <taxon>candidate division KSB3</taxon>
    </lineage>
</organism>